<comment type="caution">
    <text evidence="1">The sequence shown here is derived from an EMBL/GenBank/DDBJ whole genome shotgun (WGS) entry which is preliminary data.</text>
</comment>
<dbReference type="Pfam" id="PF13591">
    <property type="entry name" value="MerR_2"/>
    <property type="match status" value="1"/>
</dbReference>
<keyword evidence="2" id="KW-1185">Reference proteome</keyword>
<evidence type="ECO:0000313" key="1">
    <source>
        <dbReference type="EMBL" id="TCN81250.1"/>
    </source>
</evidence>
<accession>A0A4R2FAW3</accession>
<gene>
    <name evidence="1" type="ORF">EDC91_12512</name>
</gene>
<reference evidence="1 2" key="1">
    <citation type="submission" date="2019-03" db="EMBL/GenBank/DDBJ databases">
        <title>Freshwater and sediment microbial communities from various areas in North America, analyzing microbe dynamics in response to fracking.</title>
        <authorList>
            <person name="Lamendella R."/>
        </authorList>
    </citation>
    <scope>NUCLEOTIDE SEQUENCE [LARGE SCALE GENOMIC DNA]</scope>
    <source>
        <strain evidence="1 2">74A</strain>
    </source>
</reference>
<dbReference type="EMBL" id="SLWF01000025">
    <property type="protein sequence ID" value="TCN81250.1"/>
    <property type="molecule type" value="Genomic_DNA"/>
</dbReference>
<organism evidence="1 2">
    <name type="scientific">Shewanella fodinae</name>
    <dbReference type="NCBI Taxonomy" id="552357"/>
    <lineage>
        <taxon>Bacteria</taxon>
        <taxon>Pseudomonadati</taxon>
        <taxon>Pseudomonadota</taxon>
        <taxon>Gammaproteobacteria</taxon>
        <taxon>Alteromonadales</taxon>
        <taxon>Shewanellaceae</taxon>
        <taxon>Shewanella</taxon>
    </lineage>
</organism>
<sequence>MSKELLTLYAAEVLDEHCKLTLAQLCRASHLAPEQIFELVEYGVVEPYGKRPTHWRFSGVALTRIHRARRLEQDLGLNTAGAALALDLLDELQQLRARIRRLEGQDD</sequence>
<dbReference type="OrthoDB" id="5643278at2"/>
<proteinExistence type="predicted"/>
<protein>
    <submittedName>
        <fullName evidence="1">MerR family transcriptional regulator</fullName>
    </submittedName>
</protein>
<dbReference type="AlphaFoldDB" id="A0A4R2FAW3"/>
<dbReference type="Gene3D" id="1.10.1660.10">
    <property type="match status" value="1"/>
</dbReference>
<evidence type="ECO:0000313" key="2">
    <source>
        <dbReference type="Proteomes" id="UP000294832"/>
    </source>
</evidence>
<dbReference type="RefSeq" id="WP_133039849.1">
    <property type="nucleotide sequence ID" value="NZ_BMXW01000004.1"/>
</dbReference>
<dbReference type="Proteomes" id="UP000294832">
    <property type="component" value="Unassembled WGS sequence"/>
</dbReference>
<name>A0A4R2FAW3_9GAMM</name>